<evidence type="ECO:0000256" key="1">
    <source>
        <dbReference type="ARBA" id="ARBA00009477"/>
    </source>
</evidence>
<keyword evidence="2" id="KW-0812">Transmembrane</keyword>
<reference evidence="3 4" key="1">
    <citation type="submission" date="2015-03" db="EMBL/GenBank/DDBJ databases">
        <title>Genome sequence of Pseudoalteromonas aurantia.</title>
        <authorList>
            <person name="Xie B.-B."/>
            <person name="Rong J.-C."/>
            <person name="Qin Q.-L."/>
            <person name="Zhang Y.-Z."/>
        </authorList>
    </citation>
    <scope>NUCLEOTIDE SEQUENCE [LARGE SCALE GENOMIC DNA]</scope>
    <source>
        <strain evidence="3 4">208</strain>
    </source>
</reference>
<comment type="similarity">
    <text evidence="1">Belongs to the membrane fusion protein (MFP) (TC 8.A.1) family.</text>
</comment>
<sequence length="374" mass="41593">MSRKFWFIGSIIFMVIVLTALEYMEDTIDIVEKDNINTVREVSVINKRVGTHEGVIRVFAEIKPRWAVTLKAHVDGEVIEVKDSALAGEYNAKGDVLIRIEDSDYKAHLASAKQALAAANLTLFTEQDRAKRALKDRKKSGIQSESSAIPLQLDIAKKAVSAAKANIKAAEMKKIYTTVVAPFSGIVTHRFVSIGQTVNVGEPLLSILDQTNLDITVSLNNIQWQNLATQWEKRTAQIKSKQGDRVAHAKIKRGGGFLDPKTRQHKLFLEIDNDERNNVLSGDFVNVEIPGRAVDNSLLIPASAYTRESTVWYIDEDNRLRYFPSNILFYQGDNLIITAPISRVAGDFNIVINPLASFIAGKKVNPSFEGATLR</sequence>
<evidence type="ECO:0008006" key="5">
    <source>
        <dbReference type="Google" id="ProtNLM"/>
    </source>
</evidence>
<dbReference type="Proteomes" id="UP000615755">
    <property type="component" value="Unassembled WGS sequence"/>
</dbReference>
<dbReference type="InterPro" id="IPR006143">
    <property type="entry name" value="RND_pump_MFP"/>
</dbReference>
<organism evidence="3 4">
    <name type="scientific">Pseudoalteromonas aurantia 208</name>
    <dbReference type="NCBI Taxonomy" id="1314867"/>
    <lineage>
        <taxon>Bacteria</taxon>
        <taxon>Pseudomonadati</taxon>
        <taxon>Pseudomonadota</taxon>
        <taxon>Gammaproteobacteria</taxon>
        <taxon>Alteromonadales</taxon>
        <taxon>Pseudoalteromonadaceae</taxon>
        <taxon>Pseudoalteromonas</taxon>
    </lineage>
</organism>
<comment type="caution">
    <text evidence="3">The sequence shown here is derived from an EMBL/GenBank/DDBJ whole genome shotgun (WGS) entry which is preliminary data.</text>
</comment>
<dbReference type="PANTHER" id="PTHR30469">
    <property type="entry name" value="MULTIDRUG RESISTANCE PROTEIN MDTA"/>
    <property type="match status" value="1"/>
</dbReference>
<keyword evidence="2" id="KW-1133">Transmembrane helix</keyword>
<dbReference type="RefSeq" id="WP_192507162.1">
    <property type="nucleotide sequence ID" value="NZ_AQGV01000012.1"/>
</dbReference>
<proteinExistence type="inferred from homology"/>
<protein>
    <recommendedName>
        <fullName evidence="5">Efflux transporter periplasmic adaptor subunit</fullName>
    </recommendedName>
</protein>
<dbReference type="PANTHER" id="PTHR30469:SF15">
    <property type="entry name" value="HLYD FAMILY OF SECRETION PROTEINS"/>
    <property type="match status" value="1"/>
</dbReference>
<feature type="transmembrane region" description="Helical" evidence="2">
    <location>
        <begin position="5"/>
        <end position="24"/>
    </location>
</feature>
<keyword evidence="2" id="KW-0472">Membrane</keyword>
<name>A0ABR9E9V9_9GAMM</name>
<evidence type="ECO:0000313" key="4">
    <source>
        <dbReference type="Proteomes" id="UP000615755"/>
    </source>
</evidence>
<dbReference type="EMBL" id="AQGV01000012">
    <property type="protein sequence ID" value="MBE0367785.1"/>
    <property type="molecule type" value="Genomic_DNA"/>
</dbReference>
<keyword evidence="4" id="KW-1185">Reference proteome</keyword>
<accession>A0ABR9E9V9</accession>
<dbReference type="Gene3D" id="1.10.287.470">
    <property type="entry name" value="Helix hairpin bin"/>
    <property type="match status" value="1"/>
</dbReference>
<evidence type="ECO:0000256" key="2">
    <source>
        <dbReference type="SAM" id="Phobius"/>
    </source>
</evidence>
<evidence type="ECO:0000313" key="3">
    <source>
        <dbReference type="EMBL" id="MBE0367785.1"/>
    </source>
</evidence>
<dbReference type="Gene3D" id="2.40.50.100">
    <property type="match status" value="1"/>
</dbReference>
<dbReference type="NCBIfam" id="TIGR01730">
    <property type="entry name" value="RND_mfp"/>
    <property type="match status" value="1"/>
</dbReference>
<gene>
    <name evidence="3" type="ORF">PAUR_a1225</name>
</gene>
<dbReference type="SUPFAM" id="SSF111369">
    <property type="entry name" value="HlyD-like secretion proteins"/>
    <property type="match status" value="1"/>
</dbReference>
<dbReference type="Gene3D" id="2.40.30.170">
    <property type="match status" value="1"/>
</dbReference>